<evidence type="ECO:0000256" key="1">
    <source>
        <dbReference type="ARBA" id="ARBA00001946"/>
    </source>
</evidence>
<dbReference type="PANTHER" id="PTHR30040:SF2">
    <property type="entry name" value="FAD:PROTEIN FMN TRANSFERASE"/>
    <property type="match status" value="1"/>
</dbReference>
<keyword evidence="7" id="KW-0274">FAD</keyword>
<comment type="catalytic activity">
    <reaction evidence="10">
        <text>L-threonyl-[protein] + FAD = FMN-L-threonyl-[protein] + AMP + H(+)</text>
        <dbReference type="Rhea" id="RHEA:36847"/>
        <dbReference type="Rhea" id="RHEA-COMP:11060"/>
        <dbReference type="Rhea" id="RHEA-COMP:11061"/>
        <dbReference type="ChEBI" id="CHEBI:15378"/>
        <dbReference type="ChEBI" id="CHEBI:30013"/>
        <dbReference type="ChEBI" id="CHEBI:57692"/>
        <dbReference type="ChEBI" id="CHEBI:74257"/>
        <dbReference type="ChEBI" id="CHEBI:456215"/>
        <dbReference type="EC" id="2.7.1.180"/>
    </reaction>
</comment>
<dbReference type="Proteomes" id="UP001500200">
    <property type="component" value="Unassembled WGS sequence"/>
</dbReference>
<gene>
    <name evidence="11" type="ORF">GCM10023346_35000</name>
</gene>
<dbReference type="Gene3D" id="3.10.520.10">
    <property type="entry name" value="ApbE-like domains"/>
    <property type="match status" value="1"/>
</dbReference>
<evidence type="ECO:0000256" key="6">
    <source>
        <dbReference type="ARBA" id="ARBA00022723"/>
    </source>
</evidence>
<organism evidence="11 12">
    <name type="scientific">Arthrobacter gyeryongensis</name>
    <dbReference type="NCBI Taxonomy" id="1650592"/>
    <lineage>
        <taxon>Bacteria</taxon>
        <taxon>Bacillati</taxon>
        <taxon>Actinomycetota</taxon>
        <taxon>Actinomycetes</taxon>
        <taxon>Micrococcales</taxon>
        <taxon>Micrococcaceae</taxon>
        <taxon>Arthrobacter</taxon>
    </lineage>
</organism>
<evidence type="ECO:0000256" key="9">
    <source>
        <dbReference type="ARBA" id="ARBA00031306"/>
    </source>
</evidence>
<protein>
    <recommendedName>
        <fullName evidence="3">FAD:protein FMN transferase</fullName>
        <ecNumber evidence="2">2.7.1.180</ecNumber>
    </recommendedName>
    <alternativeName>
        <fullName evidence="9">Flavin transferase</fullName>
    </alternativeName>
</protein>
<dbReference type="EMBL" id="BAABKK010000024">
    <property type="protein sequence ID" value="GAA5198248.1"/>
    <property type="molecule type" value="Genomic_DNA"/>
</dbReference>
<dbReference type="SUPFAM" id="SSF143631">
    <property type="entry name" value="ApbE-like"/>
    <property type="match status" value="1"/>
</dbReference>
<keyword evidence="4" id="KW-0285">Flavoprotein</keyword>
<comment type="caution">
    <text evidence="11">The sequence shown here is derived from an EMBL/GenBank/DDBJ whole genome shotgun (WGS) entry which is preliminary data.</text>
</comment>
<sequence length="311" mass="32669">MVTAARRWELWSTEASVIVTEPSMLGQAVDLSKAVCHDVEMACSRFRDDSELMTLGSQLADGREISDVLAAIVRSALAAAEMTDGDVDPALGSALLGLGYDRDFALLDVPHSPGAETRGSMSVTTMAPARTRIVLTGNRLKVPKGFLLDFGAIGKALAADWAAHRISSTLGCGSMVSLGGDLATAGEAPPEGWVVLVQDLPGDPSGCVRLSSGYALATSSTQKRRWNHDGRQVHHIIDPHTGLPAEPVWRTVTVAAESCADANAISTACVVRGRRAPSWLRELGMPARLVDSAGKVSAFGGWPPDGMAGRS</sequence>
<dbReference type="Pfam" id="PF02424">
    <property type="entry name" value="ApbE"/>
    <property type="match status" value="1"/>
</dbReference>
<evidence type="ECO:0000313" key="12">
    <source>
        <dbReference type="Proteomes" id="UP001500200"/>
    </source>
</evidence>
<evidence type="ECO:0000313" key="11">
    <source>
        <dbReference type="EMBL" id="GAA5198248.1"/>
    </source>
</evidence>
<keyword evidence="12" id="KW-1185">Reference proteome</keyword>
<dbReference type="PANTHER" id="PTHR30040">
    <property type="entry name" value="THIAMINE BIOSYNTHESIS LIPOPROTEIN APBE"/>
    <property type="match status" value="1"/>
</dbReference>
<evidence type="ECO:0000256" key="10">
    <source>
        <dbReference type="ARBA" id="ARBA00048540"/>
    </source>
</evidence>
<evidence type="ECO:0000256" key="3">
    <source>
        <dbReference type="ARBA" id="ARBA00016337"/>
    </source>
</evidence>
<comment type="cofactor">
    <cofactor evidence="1">
        <name>Mg(2+)</name>
        <dbReference type="ChEBI" id="CHEBI:18420"/>
    </cofactor>
</comment>
<dbReference type="InterPro" id="IPR024932">
    <property type="entry name" value="ApbE"/>
</dbReference>
<evidence type="ECO:0000256" key="7">
    <source>
        <dbReference type="ARBA" id="ARBA00022827"/>
    </source>
</evidence>
<keyword evidence="8" id="KW-0460">Magnesium</keyword>
<evidence type="ECO:0000256" key="8">
    <source>
        <dbReference type="ARBA" id="ARBA00022842"/>
    </source>
</evidence>
<proteinExistence type="predicted"/>
<dbReference type="GO" id="GO:0016740">
    <property type="term" value="F:transferase activity"/>
    <property type="evidence" value="ECO:0007669"/>
    <property type="project" value="UniProtKB-KW"/>
</dbReference>
<evidence type="ECO:0000256" key="2">
    <source>
        <dbReference type="ARBA" id="ARBA00011955"/>
    </source>
</evidence>
<keyword evidence="5 11" id="KW-0808">Transferase</keyword>
<dbReference type="EC" id="2.7.1.180" evidence="2"/>
<dbReference type="RefSeq" id="WP_345451137.1">
    <property type="nucleotide sequence ID" value="NZ_BAABKK010000024.1"/>
</dbReference>
<keyword evidence="6" id="KW-0479">Metal-binding</keyword>
<accession>A0ABP9SKS6</accession>
<name>A0ABP9SKS6_9MICC</name>
<reference evidence="12" key="1">
    <citation type="journal article" date="2019" name="Int. J. Syst. Evol. Microbiol.">
        <title>The Global Catalogue of Microorganisms (GCM) 10K type strain sequencing project: providing services to taxonomists for standard genome sequencing and annotation.</title>
        <authorList>
            <consortium name="The Broad Institute Genomics Platform"/>
            <consortium name="The Broad Institute Genome Sequencing Center for Infectious Disease"/>
            <person name="Wu L."/>
            <person name="Ma J."/>
        </authorList>
    </citation>
    <scope>NUCLEOTIDE SEQUENCE [LARGE SCALE GENOMIC DNA]</scope>
    <source>
        <strain evidence="12">JCM 18514</strain>
    </source>
</reference>
<evidence type="ECO:0000256" key="4">
    <source>
        <dbReference type="ARBA" id="ARBA00022630"/>
    </source>
</evidence>
<dbReference type="InterPro" id="IPR003374">
    <property type="entry name" value="ApbE-like_sf"/>
</dbReference>
<evidence type="ECO:0000256" key="5">
    <source>
        <dbReference type="ARBA" id="ARBA00022679"/>
    </source>
</evidence>